<accession>A0ABR2SXZ3</accession>
<dbReference type="PANTHER" id="PTHR45613:SF207">
    <property type="entry name" value="OS08G0300700 PROTEIN"/>
    <property type="match status" value="1"/>
</dbReference>
<dbReference type="PANTHER" id="PTHR45613">
    <property type="entry name" value="PENTATRICOPEPTIDE REPEAT-CONTAINING PROTEIN"/>
    <property type="match status" value="1"/>
</dbReference>
<reference evidence="3 4" key="1">
    <citation type="journal article" date="2024" name="G3 (Bethesda)">
        <title>Genome assembly of Hibiscus sabdariffa L. provides insights into metabolisms of medicinal natural products.</title>
        <authorList>
            <person name="Kim T."/>
        </authorList>
    </citation>
    <scope>NUCLEOTIDE SEQUENCE [LARGE SCALE GENOMIC DNA]</scope>
    <source>
        <strain evidence="3">TK-2024</strain>
        <tissue evidence="3">Old leaves</tissue>
    </source>
</reference>
<evidence type="ECO:0008006" key="5">
    <source>
        <dbReference type="Google" id="ProtNLM"/>
    </source>
</evidence>
<evidence type="ECO:0000256" key="1">
    <source>
        <dbReference type="ARBA" id="ARBA00022737"/>
    </source>
</evidence>
<name>A0ABR2SXZ3_9ROSI</name>
<comment type="caution">
    <text evidence="3">The sequence shown here is derived from an EMBL/GenBank/DDBJ whole genome shotgun (WGS) entry which is preliminary data.</text>
</comment>
<keyword evidence="1" id="KW-0677">Repeat</keyword>
<evidence type="ECO:0000256" key="2">
    <source>
        <dbReference type="PROSITE-ProRule" id="PRU00708"/>
    </source>
</evidence>
<organism evidence="3 4">
    <name type="scientific">Hibiscus sabdariffa</name>
    <name type="common">roselle</name>
    <dbReference type="NCBI Taxonomy" id="183260"/>
    <lineage>
        <taxon>Eukaryota</taxon>
        <taxon>Viridiplantae</taxon>
        <taxon>Streptophyta</taxon>
        <taxon>Embryophyta</taxon>
        <taxon>Tracheophyta</taxon>
        <taxon>Spermatophyta</taxon>
        <taxon>Magnoliopsida</taxon>
        <taxon>eudicotyledons</taxon>
        <taxon>Gunneridae</taxon>
        <taxon>Pentapetalae</taxon>
        <taxon>rosids</taxon>
        <taxon>malvids</taxon>
        <taxon>Malvales</taxon>
        <taxon>Malvaceae</taxon>
        <taxon>Malvoideae</taxon>
        <taxon>Hibiscus</taxon>
    </lineage>
</organism>
<dbReference type="NCBIfam" id="TIGR00756">
    <property type="entry name" value="PPR"/>
    <property type="match status" value="1"/>
</dbReference>
<evidence type="ECO:0000313" key="3">
    <source>
        <dbReference type="EMBL" id="KAK9029829.1"/>
    </source>
</evidence>
<protein>
    <recommendedName>
        <fullName evidence="5">Pentatricopeptide repeat-containing protein</fullName>
    </recommendedName>
</protein>
<feature type="repeat" description="PPR" evidence="2">
    <location>
        <begin position="9"/>
        <end position="43"/>
    </location>
</feature>
<dbReference type="InterPro" id="IPR011990">
    <property type="entry name" value="TPR-like_helical_dom_sf"/>
</dbReference>
<dbReference type="PROSITE" id="PS51375">
    <property type="entry name" value="PPR"/>
    <property type="match status" value="1"/>
</dbReference>
<proteinExistence type="predicted"/>
<dbReference type="Pfam" id="PF13041">
    <property type="entry name" value="PPR_2"/>
    <property type="match status" value="1"/>
</dbReference>
<evidence type="ECO:0000313" key="4">
    <source>
        <dbReference type="Proteomes" id="UP001396334"/>
    </source>
</evidence>
<gene>
    <name evidence="3" type="ORF">V6N11_031274</name>
</gene>
<dbReference type="InterPro" id="IPR002885">
    <property type="entry name" value="PPR_rpt"/>
</dbReference>
<dbReference type="Gene3D" id="1.25.40.10">
    <property type="entry name" value="Tetratricopeptide repeat domain"/>
    <property type="match status" value="1"/>
</dbReference>
<dbReference type="EMBL" id="JBBPBN010000010">
    <property type="protein sequence ID" value="KAK9029829.1"/>
    <property type="molecule type" value="Genomic_DNA"/>
</dbReference>
<keyword evidence="4" id="KW-1185">Reference proteome</keyword>
<sequence length="171" mass="19307">MIEKGCALTIRIYGNMINEYRKAKRLDKAMELFHEISQNGPTSDIVTYNTLMQGWFIQKRGFFKTVVPQKATQLLREMELTAFFIGMAVPCQLQPVFSTTENTESESSILQHSTAKNSTFHSLKAEAIGRSQSTTPVEQDRLSAACGIIWFSEWNAQQLSVASSFIQTIRS</sequence>
<dbReference type="Proteomes" id="UP001396334">
    <property type="component" value="Unassembled WGS sequence"/>
</dbReference>